<accession>A0A4V2M935</accession>
<dbReference type="AlphaFoldDB" id="A0A4V2M935"/>
<evidence type="ECO:0000259" key="3">
    <source>
        <dbReference type="Pfam" id="PF11887"/>
    </source>
</evidence>
<feature type="domain" description="Mammalian cell entry C-terminal" evidence="3">
    <location>
        <begin position="128"/>
        <end position="326"/>
    </location>
</feature>
<comment type="caution">
    <text evidence="4">The sequence shown here is derived from an EMBL/GenBank/DDBJ whole genome shotgun (WGS) entry which is preliminary data.</text>
</comment>
<proteinExistence type="predicted"/>
<dbReference type="InterPro" id="IPR003399">
    <property type="entry name" value="Mce/MlaD"/>
</dbReference>
<gene>
    <name evidence="4" type="ORF">E0H75_09795</name>
</gene>
<protein>
    <submittedName>
        <fullName evidence="4">MCE family protein</fullName>
    </submittedName>
</protein>
<dbReference type="OrthoDB" id="338143at2"/>
<dbReference type="InterPro" id="IPR005693">
    <property type="entry name" value="Mce"/>
</dbReference>
<keyword evidence="1" id="KW-0472">Membrane</keyword>
<dbReference type="InterPro" id="IPR024516">
    <property type="entry name" value="Mce_C"/>
</dbReference>
<dbReference type="GO" id="GO:0051701">
    <property type="term" value="P:biological process involved in interaction with host"/>
    <property type="evidence" value="ECO:0007669"/>
    <property type="project" value="TreeGrafter"/>
</dbReference>
<dbReference type="GO" id="GO:0005576">
    <property type="term" value="C:extracellular region"/>
    <property type="evidence" value="ECO:0007669"/>
    <property type="project" value="TreeGrafter"/>
</dbReference>
<evidence type="ECO:0000313" key="5">
    <source>
        <dbReference type="Proteomes" id="UP000293342"/>
    </source>
</evidence>
<name>A0A4V2M935_9ACTN</name>
<dbReference type="EMBL" id="SJKD01000001">
    <property type="protein sequence ID" value="TCC53932.1"/>
    <property type="molecule type" value="Genomic_DNA"/>
</dbReference>
<keyword evidence="1" id="KW-0812">Transmembrane</keyword>
<sequence>MKILDKKTSIDTVRLAIFVVVTTVATALLAVTIGNITFNATTKYRAVFTDAVGLNKGDDIRIAGVKVGQVDKIALYQTDAGQSGLAMVTFSVDSDQILDASTHATLRYRNLVGNRYIALTDGVGGGDRMKKNGVIPKERTAPALDLSVLFNGFKPLFTALTPADVNQFAFEVIKVLQGEGGTIESLLAKTASLTTTLADADQVIGDLITNLTSTLQIVSQRQQNFSQLLVNLQQFITGLSQDIHPILNSLGSINSLNTKTAGLLQQTRVPIKADLDKIRAVATTLDDTQAIWVKTLQNMPGKLTTMTRTASYGSWFNFYLCNFNGNVTLPIGTRIPVAYDNNSARCTKP</sequence>
<feature type="transmembrane region" description="Helical" evidence="1">
    <location>
        <begin position="12"/>
        <end position="33"/>
    </location>
</feature>
<dbReference type="NCBIfam" id="TIGR00996">
    <property type="entry name" value="Mtu_fam_mce"/>
    <property type="match status" value="1"/>
</dbReference>
<dbReference type="Pfam" id="PF02470">
    <property type="entry name" value="MlaD"/>
    <property type="match status" value="1"/>
</dbReference>
<keyword evidence="5" id="KW-1185">Reference proteome</keyword>
<evidence type="ECO:0000313" key="4">
    <source>
        <dbReference type="EMBL" id="TCC53932.1"/>
    </source>
</evidence>
<organism evidence="4 5">
    <name type="scientific">Kribbella capetownensis</name>
    <dbReference type="NCBI Taxonomy" id="1572659"/>
    <lineage>
        <taxon>Bacteria</taxon>
        <taxon>Bacillati</taxon>
        <taxon>Actinomycetota</taxon>
        <taxon>Actinomycetes</taxon>
        <taxon>Propionibacteriales</taxon>
        <taxon>Kribbellaceae</taxon>
        <taxon>Kribbella</taxon>
    </lineage>
</organism>
<keyword evidence="1" id="KW-1133">Transmembrane helix</keyword>
<dbReference type="Proteomes" id="UP000293342">
    <property type="component" value="Unassembled WGS sequence"/>
</dbReference>
<feature type="domain" description="Mce/MlaD" evidence="2">
    <location>
        <begin position="41"/>
        <end position="122"/>
    </location>
</feature>
<evidence type="ECO:0000256" key="1">
    <source>
        <dbReference type="SAM" id="Phobius"/>
    </source>
</evidence>
<dbReference type="PANTHER" id="PTHR33371:SF17">
    <property type="entry name" value="MCE-FAMILY PROTEIN MCE1B"/>
    <property type="match status" value="1"/>
</dbReference>
<dbReference type="InterPro" id="IPR052336">
    <property type="entry name" value="MlaD_Phospholipid_Transporter"/>
</dbReference>
<dbReference type="RefSeq" id="WP_131512832.1">
    <property type="nucleotide sequence ID" value="NZ_SJKD01000001.1"/>
</dbReference>
<evidence type="ECO:0000259" key="2">
    <source>
        <dbReference type="Pfam" id="PF02470"/>
    </source>
</evidence>
<dbReference type="Pfam" id="PF11887">
    <property type="entry name" value="Mce4_CUP1"/>
    <property type="match status" value="1"/>
</dbReference>
<reference evidence="4 5" key="1">
    <citation type="submission" date="2019-02" db="EMBL/GenBank/DDBJ databases">
        <title>Kribbella capetownensis sp. nov. and Kribbella speibonae sp. nov., isolated from soil.</title>
        <authorList>
            <person name="Curtis S.M."/>
            <person name="Norton I."/>
            <person name="Everest G.J."/>
            <person name="Meyers P.R."/>
        </authorList>
    </citation>
    <scope>NUCLEOTIDE SEQUENCE [LARGE SCALE GENOMIC DNA]</scope>
    <source>
        <strain evidence="4 5">YM53</strain>
    </source>
</reference>
<dbReference type="PANTHER" id="PTHR33371">
    <property type="entry name" value="INTERMEMBRANE PHOSPHOLIPID TRANSPORT SYSTEM BINDING PROTEIN MLAD-RELATED"/>
    <property type="match status" value="1"/>
</dbReference>